<dbReference type="Proteomes" id="UP000186922">
    <property type="component" value="Unassembled WGS sequence"/>
</dbReference>
<accession>A0A1D1VFW5</accession>
<reference evidence="2 3" key="1">
    <citation type="journal article" date="2016" name="Nat. Commun.">
        <title>Extremotolerant tardigrade genome and improved radiotolerance of human cultured cells by tardigrade-unique protein.</title>
        <authorList>
            <person name="Hashimoto T."/>
            <person name="Horikawa D.D."/>
            <person name="Saito Y."/>
            <person name="Kuwahara H."/>
            <person name="Kozuka-Hata H."/>
            <person name="Shin-I T."/>
            <person name="Minakuchi Y."/>
            <person name="Ohishi K."/>
            <person name="Motoyama A."/>
            <person name="Aizu T."/>
            <person name="Enomoto A."/>
            <person name="Kondo K."/>
            <person name="Tanaka S."/>
            <person name="Hara Y."/>
            <person name="Koshikawa S."/>
            <person name="Sagara H."/>
            <person name="Miura T."/>
            <person name="Yokobori S."/>
            <person name="Miyagawa K."/>
            <person name="Suzuki Y."/>
            <person name="Kubo T."/>
            <person name="Oyama M."/>
            <person name="Kohara Y."/>
            <person name="Fujiyama A."/>
            <person name="Arakawa K."/>
            <person name="Katayama T."/>
            <person name="Toyoda A."/>
            <person name="Kunieda T."/>
        </authorList>
    </citation>
    <scope>NUCLEOTIDE SEQUENCE [LARGE SCALE GENOMIC DNA]</scope>
    <source>
        <strain evidence="2 3">YOKOZUNA-1</strain>
    </source>
</reference>
<proteinExistence type="predicted"/>
<organism evidence="2 3">
    <name type="scientific">Ramazzottius varieornatus</name>
    <name type="common">Water bear</name>
    <name type="synonym">Tardigrade</name>
    <dbReference type="NCBI Taxonomy" id="947166"/>
    <lineage>
        <taxon>Eukaryota</taxon>
        <taxon>Metazoa</taxon>
        <taxon>Ecdysozoa</taxon>
        <taxon>Tardigrada</taxon>
        <taxon>Eutardigrada</taxon>
        <taxon>Parachela</taxon>
        <taxon>Hypsibioidea</taxon>
        <taxon>Ramazzottiidae</taxon>
        <taxon>Ramazzottius</taxon>
    </lineage>
</organism>
<keyword evidence="3" id="KW-1185">Reference proteome</keyword>
<evidence type="ECO:0000313" key="3">
    <source>
        <dbReference type="Proteomes" id="UP000186922"/>
    </source>
</evidence>
<sequence>MSTRRGAITSGFGRHKHARHLAGNRSICSKRTIVINTFGVAKLLLKTINPLFEKTGDTDARCFREEPQHCQNGQDMRKVANHPAGVHSLHT</sequence>
<evidence type="ECO:0000256" key="1">
    <source>
        <dbReference type="SAM" id="MobiDB-lite"/>
    </source>
</evidence>
<protein>
    <submittedName>
        <fullName evidence="2">Uncharacterized protein</fullName>
    </submittedName>
</protein>
<feature type="region of interest" description="Disordered" evidence="1">
    <location>
        <begin position="69"/>
        <end position="91"/>
    </location>
</feature>
<gene>
    <name evidence="2" type="primary">RvY_09766-1</name>
    <name evidence="2" type="synonym">RvY_09766.1</name>
    <name evidence="2" type="ORF">RvY_09766</name>
</gene>
<comment type="caution">
    <text evidence="2">The sequence shown here is derived from an EMBL/GenBank/DDBJ whole genome shotgun (WGS) entry which is preliminary data.</text>
</comment>
<dbReference type="AlphaFoldDB" id="A0A1D1VFW5"/>
<evidence type="ECO:0000313" key="2">
    <source>
        <dbReference type="EMBL" id="GAU98647.1"/>
    </source>
</evidence>
<dbReference type="EMBL" id="BDGG01000004">
    <property type="protein sequence ID" value="GAU98647.1"/>
    <property type="molecule type" value="Genomic_DNA"/>
</dbReference>
<name>A0A1D1VFW5_RAMVA</name>